<evidence type="ECO:0000256" key="1">
    <source>
        <dbReference type="SAM" id="Phobius"/>
    </source>
</evidence>
<dbReference type="SUPFAM" id="SSF46894">
    <property type="entry name" value="C-terminal effector domain of the bipartite response regulators"/>
    <property type="match status" value="1"/>
</dbReference>
<sequence length="170" mass="18408">MRYSTSLSNPAERRAATLAALIVVLALCAAFFIGDVIGDLRRDGVGWHISLELFTTAALGTGVVLLMIELRDMLRRMDSLDRGIRAARGEMAKLIDSFFQGWGLTPSERDVGLLILKGFDNEAIAGLRGVAVGTVRAQSARIYAKAGVDGRAQLFSIFMEELLAEPPTQP</sequence>
<keyword evidence="4" id="KW-1185">Reference proteome</keyword>
<feature type="transmembrane region" description="Helical" evidence="1">
    <location>
        <begin position="45"/>
        <end position="68"/>
    </location>
</feature>
<dbReference type="InterPro" id="IPR036388">
    <property type="entry name" value="WH-like_DNA-bd_sf"/>
</dbReference>
<dbReference type="AlphaFoldDB" id="A0A2K9F386"/>
<dbReference type="EMBL" id="CP025408">
    <property type="protein sequence ID" value="AUH34832.1"/>
    <property type="molecule type" value="Genomic_DNA"/>
</dbReference>
<keyword evidence="1" id="KW-0812">Transmembrane</keyword>
<name>A0A2K9F386_9RHOB</name>
<dbReference type="Gene3D" id="1.10.10.10">
    <property type="entry name" value="Winged helix-like DNA-binding domain superfamily/Winged helix DNA-binding domain"/>
    <property type="match status" value="1"/>
</dbReference>
<dbReference type="KEGG" id="paro:CUV01_16895"/>
<dbReference type="Proteomes" id="UP000233742">
    <property type="component" value="Chromosome"/>
</dbReference>
<gene>
    <name evidence="3" type="ORF">CUV01_16895</name>
</gene>
<organism evidence="3 4">
    <name type="scientific">Paracoccus tegillarcae</name>
    <dbReference type="NCBI Taxonomy" id="1529068"/>
    <lineage>
        <taxon>Bacteria</taxon>
        <taxon>Pseudomonadati</taxon>
        <taxon>Pseudomonadota</taxon>
        <taxon>Alphaproteobacteria</taxon>
        <taxon>Rhodobacterales</taxon>
        <taxon>Paracoccaceae</taxon>
        <taxon>Paracoccus</taxon>
    </lineage>
</organism>
<evidence type="ECO:0000259" key="2">
    <source>
        <dbReference type="SMART" id="SM00421"/>
    </source>
</evidence>
<dbReference type="OrthoDB" id="8277135at2"/>
<accession>A0A2K9F386</accession>
<dbReference type="SMART" id="SM00421">
    <property type="entry name" value="HTH_LUXR"/>
    <property type="match status" value="1"/>
</dbReference>
<reference evidence="3 4" key="1">
    <citation type="submission" date="2017-12" db="EMBL/GenBank/DDBJ databases">
        <authorList>
            <person name="Hurst M.R.H."/>
        </authorList>
    </citation>
    <scope>NUCLEOTIDE SEQUENCE [LARGE SCALE GENOMIC DNA]</scope>
    <source>
        <strain evidence="3 4">BM15</strain>
    </source>
</reference>
<protein>
    <submittedName>
        <fullName evidence="3">LuxR family transcriptional regulator</fullName>
    </submittedName>
</protein>
<evidence type="ECO:0000313" key="4">
    <source>
        <dbReference type="Proteomes" id="UP000233742"/>
    </source>
</evidence>
<dbReference type="InterPro" id="IPR016032">
    <property type="entry name" value="Sig_transdc_resp-reg_C-effctor"/>
</dbReference>
<evidence type="ECO:0000313" key="3">
    <source>
        <dbReference type="EMBL" id="AUH34832.1"/>
    </source>
</evidence>
<dbReference type="RefSeq" id="WP_101461492.1">
    <property type="nucleotide sequence ID" value="NZ_CP025408.1"/>
</dbReference>
<keyword evidence="1" id="KW-1133">Transmembrane helix</keyword>
<proteinExistence type="predicted"/>
<feature type="domain" description="HTH luxR-type" evidence="2">
    <location>
        <begin position="101"/>
        <end position="158"/>
    </location>
</feature>
<keyword evidence="1" id="KW-0472">Membrane</keyword>
<dbReference type="GO" id="GO:0006355">
    <property type="term" value="P:regulation of DNA-templated transcription"/>
    <property type="evidence" value="ECO:0007669"/>
    <property type="project" value="InterPro"/>
</dbReference>
<dbReference type="GO" id="GO:0003677">
    <property type="term" value="F:DNA binding"/>
    <property type="evidence" value="ECO:0007669"/>
    <property type="project" value="InterPro"/>
</dbReference>
<dbReference type="InterPro" id="IPR000792">
    <property type="entry name" value="Tscrpt_reg_LuxR_C"/>
</dbReference>
<feature type="transmembrane region" description="Helical" evidence="1">
    <location>
        <begin position="15"/>
        <end position="33"/>
    </location>
</feature>